<sequence length="97" mass="11050">MRKEINQLRLENSTLKTQISELASEVENLQQSLQFSDAEHSNLKKRIDEITTVSHATNKNNAVLLLEEKNYSIKLQARQCNLEISNVAEKKGENLLA</sequence>
<organism evidence="2 3">
    <name type="scientific">Parnassius apollo</name>
    <name type="common">Apollo butterfly</name>
    <name type="synonym">Papilio apollo</name>
    <dbReference type="NCBI Taxonomy" id="110799"/>
    <lineage>
        <taxon>Eukaryota</taxon>
        <taxon>Metazoa</taxon>
        <taxon>Ecdysozoa</taxon>
        <taxon>Arthropoda</taxon>
        <taxon>Hexapoda</taxon>
        <taxon>Insecta</taxon>
        <taxon>Pterygota</taxon>
        <taxon>Neoptera</taxon>
        <taxon>Endopterygota</taxon>
        <taxon>Lepidoptera</taxon>
        <taxon>Glossata</taxon>
        <taxon>Ditrysia</taxon>
        <taxon>Papilionoidea</taxon>
        <taxon>Papilionidae</taxon>
        <taxon>Parnassiinae</taxon>
        <taxon>Parnassini</taxon>
        <taxon>Parnassius</taxon>
        <taxon>Parnassius</taxon>
    </lineage>
</organism>
<protein>
    <submittedName>
        <fullName evidence="2">(apollo) hypothetical protein</fullName>
    </submittedName>
</protein>
<evidence type="ECO:0000256" key="1">
    <source>
        <dbReference type="SAM" id="Coils"/>
    </source>
</evidence>
<feature type="coiled-coil region" evidence="1">
    <location>
        <begin position="5"/>
        <end position="46"/>
    </location>
</feature>
<name>A0A8S3X2U0_PARAO</name>
<dbReference type="EMBL" id="CAJQZP010000929">
    <property type="protein sequence ID" value="CAG4997105.1"/>
    <property type="molecule type" value="Genomic_DNA"/>
</dbReference>
<proteinExistence type="predicted"/>
<dbReference type="OrthoDB" id="7477812at2759"/>
<gene>
    <name evidence="2" type="ORF">PAPOLLO_LOCUS13148</name>
</gene>
<keyword evidence="3" id="KW-1185">Reference proteome</keyword>
<accession>A0A8S3X2U0</accession>
<comment type="caution">
    <text evidence="2">The sequence shown here is derived from an EMBL/GenBank/DDBJ whole genome shotgun (WGS) entry which is preliminary data.</text>
</comment>
<evidence type="ECO:0000313" key="2">
    <source>
        <dbReference type="EMBL" id="CAG4997105.1"/>
    </source>
</evidence>
<keyword evidence="1" id="KW-0175">Coiled coil</keyword>
<evidence type="ECO:0000313" key="3">
    <source>
        <dbReference type="Proteomes" id="UP000691718"/>
    </source>
</evidence>
<reference evidence="2" key="1">
    <citation type="submission" date="2021-04" db="EMBL/GenBank/DDBJ databases">
        <authorList>
            <person name="Tunstrom K."/>
        </authorList>
    </citation>
    <scope>NUCLEOTIDE SEQUENCE</scope>
</reference>
<dbReference type="AlphaFoldDB" id="A0A8S3X2U0"/>
<dbReference type="Proteomes" id="UP000691718">
    <property type="component" value="Unassembled WGS sequence"/>
</dbReference>